<dbReference type="EMBL" id="CM056742">
    <property type="protein sequence ID" value="KAJ8675517.1"/>
    <property type="molecule type" value="Genomic_DNA"/>
</dbReference>
<evidence type="ECO:0000313" key="1">
    <source>
        <dbReference type="EMBL" id="KAJ8675517.1"/>
    </source>
</evidence>
<accession>A0ACC2NWP0</accession>
<organism evidence="1 2">
    <name type="scientific">Eretmocerus hayati</name>
    <dbReference type="NCBI Taxonomy" id="131215"/>
    <lineage>
        <taxon>Eukaryota</taxon>
        <taxon>Metazoa</taxon>
        <taxon>Ecdysozoa</taxon>
        <taxon>Arthropoda</taxon>
        <taxon>Hexapoda</taxon>
        <taxon>Insecta</taxon>
        <taxon>Pterygota</taxon>
        <taxon>Neoptera</taxon>
        <taxon>Endopterygota</taxon>
        <taxon>Hymenoptera</taxon>
        <taxon>Apocrita</taxon>
        <taxon>Proctotrupomorpha</taxon>
        <taxon>Chalcidoidea</taxon>
        <taxon>Aphelinidae</taxon>
        <taxon>Aphelininae</taxon>
        <taxon>Eretmocerus</taxon>
    </lineage>
</organism>
<proteinExistence type="predicted"/>
<name>A0ACC2NWP0_9HYME</name>
<sequence length="877" mass="100684">MERNSAGYSDDSSRELVDKGNELMQQNNSEAIKKYDQAIEKSPYYAVPHYNKRIALSMQNGSPSESTEDQGNDIDINLLRHAIEHLDLTNQNKPYFVTSVIAAVQELPFSDDSSGEDSDEEFNELYDESVKNNFFPFTTRKKTAKKSGRKTAQLKSEMKPIEPELLSAFQDTAVSKVVDPLLSKILKNGFEKHEQDKLSTIAVSVGLNRMYSLSTRRNNSLVLELESKVNTTGIKCEKFGYYWPCPWYYNTKDMTNTRHPWYTKNGEEANTEDVRKFYHQLKRKNPDLAKKFIAQEEDERSGRDIPYQDIREYAKNHDKTTELIKNFRDSDSNALIYLHLLDADVYDCNKVYSAYLRILRSCYKPPTVMSTGYKFPKDKENPAHHLLSDMERMHRVITTFYIPLGTYYPEPNMCILVPRKCKTVDESFIDGKRNQRGTLESPILLTDIQTKRDNVDAIFSDDNPIITEIPLRAKNNRTTGTPIKFSGAFMKGLVGPDDEDFKKYAQVSQSHTHNLTWAKHLFINKSIKYEEDWKTKGADILGKKGNPLIGVDKQCNKLIKNIRNDSDVKKSQDELAHRIGKDNVDKIVNADEHIKKFDVDFNKDHARTPEERELIDIINKCDISYSNLSRKLILMMVEHNVADFIKSTEDEKEAYHVFENIVELFSEYEGEYNNLSEQHGMVLNEIISWDFGKIEFLGSDDIIKIIDKFHDQDIFHQIQNLYDEDKEIACNFVKGILHSEEDLTDIDFEDLEDKYVEIARNIMKLPDHEYYEIDMSGGNIIDLIVRDMDDDSEYGLIDSGCSTPRASYSDEVRMWLYPDISNVSSDDDSSFGSDEDGSNVGSSDDDSSTGSDEDGSSVGSLDEGIFGFYSGECIDYE</sequence>
<dbReference type="Proteomes" id="UP001239111">
    <property type="component" value="Chromosome 2"/>
</dbReference>
<keyword evidence="2" id="KW-1185">Reference proteome</keyword>
<gene>
    <name evidence="1" type="ORF">QAD02_011303</name>
</gene>
<comment type="caution">
    <text evidence="1">The sequence shown here is derived from an EMBL/GenBank/DDBJ whole genome shotgun (WGS) entry which is preliminary data.</text>
</comment>
<evidence type="ECO:0000313" key="2">
    <source>
        <dbReference type="Proteomes" id="UP001239111"/>
    </source>
</evidence>
<protein>
    <submittedName>
        <fullName evidence="1">Uncharacterized protein</fullName>
    </submittedName>
</protein>
<reference evidence="1" key="1">
    <citation type="submission" date="2023-04" db="EMBL/GenBank/DDBJ databases">
        <title>A chromosome-level genome assembly of the parasitoid wasp Eretmocerus hayati.</title>
        <authorList>
            <person name="Zhong Y."/>
            <person name="Liu S."/>
            <person name="Liu Y."/>
        </authorList>
    </citation>
    <scope>NUCLEOTIDE SEQUENCE</scope>
    <source>
        <strain evidence="1">ZJU_SS_LIU_2023</strain>
    </source>
</reference>